<evidence type="ECO:0000313" key="2">
    <source>
        <dbReference type="EMBL" id="EXY74155.1"/>
    </source>
</evidence>
<proteinExistence type="predicted"/>
<dbReference type="GO" id="GO:0120147">
    <property type="term" value="F:formylglycine-generating oxidase activity"/>
    <property type="evidence" value="ECO:0007669"/>
    <property type="project" value="TreeGrafter"/>
</dbReference>
<feature type="domain" description="Sulfatase-modifying factor enzyme-like" evidence="1">
    <location>
        <begin position="55"/>
        <end position="287"/>
    </location>
</feature>
<name>A0A015W149_BACFG</name>
<dbReference type="Gene3D" id="3.90.1580.10">
    <property type="entry name" value="paralog of FGE (formylglycine-generating enzyme)"/>
    <property type="match status" value="1"/>
</dbReference>
<dbReference type="SUPFAM" id="SSF56436">
    <property type="entry name" value="C-type lectin-like"/>
    <property type="match status" value="1"/>
</dbReference>
<dbReference type="RefSeq" id="WP_022348304.1">
    <property type="nucleotide sequence ID" value="NZ_JGCY01000315.1"/>
</dbReference>
<reference evidence="2 3" key="1">
    <citation type="submission" date="2014-02" db="EMBL/GenBank/DDBJ databases">
        <authorList>
            <person name="Sears C."/>
            <person name="Carroll K."/>
            <person name="Sack B.R."/>
            <person name="Qadri F."/>
            <person name="Myers L.L."/>
            <person name="Chung G.-T."/>
            <person name="Escheverria P."/>
            <person name="Fraser C.M."/>
            <person name="Sadzewicz L."/>
            <person name="Shefchek K.A."/>
            <person name="Tallon L."/>
            <person name="Das S.P."/>
            <person name="Daugherty S."/>
            <person name="Mongodin E.F."/>
        </authorList>
    </citation>
    <scope>NUCLEOTIDE SEQUENCE [LARGE SCALE GENOMIC DNA]</scope>
    <source>
        <strain evidence="3">3988T(B)14</strain>
    </source>
</reference>
<dbReference type="AlphaFoldDB" id="A0A015W149"/>
<dbReference type="PROSITE" id="PS51257">
    <property type="entry name" value="PROKAR_LIPOPROTEIN"/>
    <property type="match status" value="1"/>
</dbReference>
<dbReference type="EMBL" id="JGCY01000315">
    <property type="protein sequence ID" value="EXY74155.1"/>
    <property type="molecule type" value="Genomic_DNA"/>
</dbReference>
<gene>
    <name evidence="2" type="ORF">M124_2045</name>
</gene>
<accession>A0A015W149</accession>
<dbReference type="InterPro" id="IPR042095">
    <property type="entry name" value="SUMF_sf"/>
</dbReference>
<organism evidence="2 3">
    <name type="scientific">Bacteroides fragilis str. 3988T(B)14</name>
    <dbReference type="NCBI Taxonomy" id="1339315"/>
    <lineage>
        <taxon>Bacteria</taxon>
        <taxon>Pseudomonadati</taxon>
        <taxon>Bacteroidota</taxon>
        <taxon>Bacteroidia</taxon>
        <taxon>Bacteroidales</taxon>
        <taxon>Bacteroidaceae</taxon>
        <taxon>Bacteroides</taxon>
    </lineage>
</organism>
<evidence type="ECO:0000313" key="3">
    <source>
        <dbReference type="Proteomes" id="UP000020529"/>
    </source>
</evidence>
<dbReference type="InterPro" id="IPR016187">
    <property type="entry name" value="CTDL_fold"/>
</dbReference>
<comment type="caution">
    <text evidence="2">The sequence shown here is derived from an EMBL/GenBank/DDBJ whole genome shotgun (WGS) entry which is preliminary data.</text>
</comment>
<dbReference type="InterPro" id="IPR005532">
    <property type="entry name" value="SUMF_dom"/>
</dbReference>
<dbReference type="Pfam" id="PF03781">
    <property type="entry name" value="FGE-sulfatase"/>
    <property type="match status" value="1"/>
</dbReference>
<protein>
    <submittedName>
        <fullName evidence="2">Formylglycine-generating sulfatase enzyme family protein</fullName>
    </submittedName>
</protein>
<dbReference type="PATRIC" id="fig|1339315.3.peg.2780"/>
<dbReference type="Proteomes" id="UP000020529">
    <property type="component" value="Unassembled WGS sequence"/>
</dbReference>
<evidence type="ECO:0000259" key="1">
    <source>
        <dbReference type="Pfam" id="PF03781"/>
    </source>
</evidence>
<dbReference type="InterPro" id="IPR051043">
    <property type="entry name" value="Sulfatase_Mod_Factor_Kinase"/>
</dbReference>
<dbReference type="PANTHER" id="PTHR23150">
    <property type="entry name" value="SULFATASE MODIFYING FACTOR 1, 2"/>
    <property type="match status" value="1"/>
</dbReference>
<dbReference type="PANTHER" id="PTHR23150:SF19">
    <property type="entry name" value="FORMYLGLYCINE-GENERATING ENZYME"/>
    <property type="match status" value="1"/>
</dbReference>
<sequence>MKTLLNIKLHLSKKNIFTILVFILVLGGTTGCIQHKSDQKRLPALSFTVNGESFEMIPVEGGTFIMGGTSEQGNDCENNEKPMHEETLPFFYIGKYEVTQKLWKAVMGTDFDQSYNSGCEDCPAEYISWNDTQKFISKLNTLTNKTFRLPTDIEWEYAARGGKYSEKYKYSGSNDIDEVAWYIENYQKSKYGDKGTTHPVGMKKPNELGLYDMSGNVWEWCDNWYTQEYSQNGKSVHPGWPFNGTSAFFRRVLRGGSWGGTAKGCRVSYIDYDVPNYRDEYGGFRLVLVPDSVQTTN</sequence>